<feature type="signal peptide" evidence="2">
    <location>
        <begin position="1"/>
        <end position="18"/>
    </location>
</feature>
<organism evidence="3 4">
    <name type="scientific">Orbilia oligospora</name>
    <name type="common">Nematode-trapping fungus</name>
    <name type="synonym">Arthrobotrys oligospora</name>
    <dbReference type="NCBI Taxonomy" id="2813651"/>
    <lineage>
        <taxon>Eukaryota</taxon>
        <taxon>Fungi</taxon>
        <taxon>Dikarya</taxon>
        <taxon>Ascomycota</taxon>
        <taxon>Pezizomycotina</taxon>
        <taxon>Orbiliomycetes</taxon>
        <taxon>Orbiliales</taxon>
        <taxon>Orbiliaceae</taxon>
        <taxon>Orbilia</taxon>
    </lineage>
</organism>
<evidence type="ECO:0000313" key="4">
    <source>
        <dbReference type="Proteomes" id="UP000475325"/>
    </source>
</evidence>
<dbReference type="AlphaFoldDB" id="A0A7C8JB23"/>
<sequence>MQLLKFVTLLGLTGTALAVPNAFPEPQRGRQCTTYSTMTQTITIAPTVTVPVAIVAIKRTVNCGSCVLEVRTRVIRRTAQRVPNGRAVRTVVRRSTATTYQPVCRTPVPGRGKRNKGEDEDDD</sequence>
<feature type="chain" id="PRO_5028905647" evidence="2">
    <location>
        <begin position="19"/>
        <end position="123"/>
    </location>
</feature>
<proteinExistence type="predicted"/>
<comment type="caution">
    <text evidence="3">The sequence shown here is derived from an EMBL/GenBank/DDBJ whole genome shotgun (WGS) entry which is preliminary data.</text>
</comment>
<keyword evidence="2" id="KW-0732">Signal</keyword>
<reference evidence="3 4" key="1">
    <citation type="submission" date="2019-06" db="EMBL/GenBank/DDBJ databases">
        <authorList>
            <person name="Palmer J.M."/>
        </authorList>
    </citation>
    <scope>NUCLEOTIDE SEQUENCE [LARGE SCALE GENOMIC DNA]</scope>
    <source>
        <strain evidence="3 4">TWF102</strain>
    </source>
</reference>
<name>A0A7C8JB23_ORBOL</name>
<dbReference type="EMBL" id="WIQW01000031">
    <property type="protein sequence ID" value="KAF3098537.1"/>
    <property type="molecule type" value="Genomic_DNA"/>
</dbReference>
<dbReference type="Proteomes" id="UP000475325">
    <property type="component" value="Unassembled WGS sequence"/>
</dbReference>
<gene>
    <name evidence="3" type="ORF">TWF102_006094</name>
</gene>
<evidence type="ECO:0000256" key="2">
    <source>
        <dbReference type="SAM" id="SignalP"/>
    </source>
</evidence>
<feature type="region of interest" description="Disordered" evidence="1">
    <location>
        <begin position="93"/>
        <end position="123"/>
    </location>
</feature>
<accession>A0A7C8JB23</accession>
<evidence type="ECO:0000313" key="3">
    <source>
        <dbReference type="EMBL" id="KAF3098537.1"/>
    </source>
</evidence>
<evidence type="ECO:0000256" key="1">
    <source>
        <dbReference type="SAM" id="MobiDB-lite"/>
    </source>
</evidence>
<protein>
    <submittedName>
        <fullName evidence="3">Uncharacterized protein</fullName>
    </submittedName>
</protein>